<dbReference type="STRING" id="123899.SAMEA3906487_00398"/>
<keyword evidence="2" id="KW-0472">Membrane</keyword>
<dbReference type="Pfam" id="PF02321">
    <property type="entry name" value="OEP"/>
    <property type="match status" value="2"/>
</dbReference>
<dbReference type="PATRIC" id="fig|123899.6.peg.379"/>
<comment type="similarity">
    <text evidence="1 2">Belongs to the outer membrane factor (OMF) (TC 1.B.17) family.</text>
</comment>
<keyword evidence="2 3" id="KW-0449">Lipoprotein</keyword>
<name>A0A157S8L1_9BORD</name>
<dbReference type="OrthoDB" id="9770517at2"/>
<dbReference type="InterPro" id="IPR010131">
    <property type="entry name" value="MdtP/NodT-like"/>
</dbReference>
<reference evidence="3 4" key="1">
    <citation type="submission" date="2016-04" db="EMBL/GenBank/DDBJ databases">
        <authorList>
            <consortium name="Pathogen Informatics"/>
        </authorList>
    </citation>
    <scope>NUCLEOTIDE SEQUENCE [LARGE SCALE GENOMIC DNA]</scope>
    <source>
        <strain evidence="3 4">H044680328</strain>
    </source>
</reference>
<keyword evidence="2" id="KW-0564">Palmitate</keyword>
<proteinExistence type="inferred from homology"/>
<evidence type="ECO:0000313" key="3">
    <source>
        <dbReference type="EMBL" id="SAI66719.1"/>
    </source>
</evidence>
<keyword evidence="4" id="KW-1185">Reference proteome</keyword>
<dbReference type="SUPFAM" id="SSF56954">
    <property type="entry name" value="Outer membrane efflux proteins (OEP)"/>
    <property type="match status" value="1"/>
</dbReference>
<dbReference type="KEGG" id="btrm:SAMEA390648700398"/>
<dbReference type="NCBIfam" id="TIGR01845">
    <property type="entry name" value="outer_NodT"/>
    <property type="match status" value="1"/>
</dbReference>
<dbReference type="Proteomes" id="UP000076825">
    <property type="component" value="Chromosome 1"/>
</dbReference>
<dbReference type="eggNOG" id="COG1538">
    <property type="taxonomic scope" value="Bacteria"/>
</dbReference>
<dbReference type="GO" id="GO:0015562">
    <property type="term" value="F:efflux transmembrane transporter activity"/>
    <property type="evidence" value="ECO:0007669"/>
    <property type="project" value="InterPro"/>
</dbReference>
<organism evidence="3 4">
    <name type="scientific">Bordetella trematum</name>
    <dbReference type="NCBI Taxonomy" id="123899"/>
    <lineage>
        <taxon>Bacteria</taxon>
        <taxon>Pseudomonadati</taxon>
        <taxon>Pseudomonadota</taxon>
        <taxon>Betaproteobacteria</taxon>
        <taxon>Burkholderiales</taxon>
        <taxon>Alcaligenaceae</taxon>
        <taxon>Bordetella</taxon>
    </lineage>
</organism>
<gene>
    <name evidence="3" type="primary">ttgC_1</name>
    <name evidence="3" type="ORF">SAMEA3906487_00398</name>
</gene>
<comment type="subcellular location">
    <subcellularLocation>
        <location evidence="2">Cell membrane</location>
        <topology evidence="2">Lipid-anchor</topology>
    </subcellularLocation>
</comment>
<sequence length="457" mass="49867">MMSVLFRFSLLLPALLAGCGLLTTPYEAPEVRTPSRWQAPEPAAAPQGVAWWRNFQDPVLDGLIEAALARNNDLAAAALRVQRARLQAGLAQADLYPTLSGNVSASRSRNLSGERRHTRNNTTELAASWEVDLWGKLARTRDAAQWEAEATGQDREAAALSLIGTTATLYWQTGYLNQRLRNSDESTAYARRTLELVEVQYAAGAVSGLEVAEARQNLASQQAARTDLAQQRVEAINGLAILFDGPPDRIMADPPRLPDGPIPGVQAGLPAQLLARRPDLRAAEARLRAALARSDATRASYYPPLTLTGALGTASQSLGNLLANPVATLGAGLALPFLQWQQMALNIRISRKDYEILVTEFRQTLYQAMADVENALSARQYLAEQASLLQQALAAARQAEQLYETRYRAGAVALRVWLDAQERRRQAEVALDENQLARLRNQVQVYQALGGDAVVGQ</sequence>
<dbReference type="GeneID" id="56588191"/>
<evidence type="ECO:0000313" key="4">
    <source>
        <dbReference type="Proteomes" id="UP000076825"/>
    </source>
</evidence>
<dbReference type="AlphaFoldDB" id="A0A157S8L1"/>
<protein>
    <submittedName>
        <fullName evidence="3">Multidrug efflux outer membrane lipoprotein</fullName>
    </submittedName>
</protein>
<keyword evidence="2" id="KW-0812">Transmembrane</keyword>
<dbReference type="EMBL" id="LT546645">
    <property type="protein sequence ID" value="SAI66719.1"/>
    <property type="molecule type" value="Genomic_DNA"/>
</dbReference>
<dbReference type="InterPro" id="IPR003423">
    <property type="entry name" value="OMP_efflux"/>
</dbReference>
<dbReference type="PANTHER" id="PTHR30203">
    <property type="entry name" value="OUTER MEMBRANE CATION EFFLUX PROTEIN"/>
    <property type="match status" value="1"/>
</dbReference>
<dbReference type="Gene3D" id="2.20.200.10">
    <property type="entry name" value="Outer membrane efflux proteins (OEP)"/>
    <property type="match status" value="1"/>
</dbReference>
<dbReference type="PANTHER" id="PTHR30203:SF32">
    <property type="entry name" value="CATION EFFLUX SYSTEM PROTEIN CUSC"/>
    <property type="match status" value="1"/>
</dbReference>
<dbReference type="RefSeq" id="WP_101605061.1">
    <property type="nucleotide sequence ID" value="NZ_CP016340.1"/>
</dbReference>
<dbReference type="PROSITE" id="PS51257">
    <property type="entry name" value="PROKAR_LIPOPROTEIN"/>
    <property type="match status" value="1"/>
</dbReference>
<keyword evidence="2" id="KW-1134">Transmembrane beta strand</keyword>
<evidence type="ECO:0000256" key="1">
    <source>
        <dbReference type="ARBA" id="ARBA00007613"/>
    </source>
</evidence>
<evidence type="ECO:0000256" key="2">
    <source>
        <dbReference type="RuleBase" id="RU362097"/>
    </source>
</evidence>
<accession>A0A157S8L1</accession>
<dbReference type="Gene3D" id="1.20.1600.10">
    <property type="entry name" value="Outer membrane efflux proteins (OEP)"/>
    <property type="match status" value="1"/>
</dbReference>
<dbReference type="GO" id="GO:0005886">
    <property type="term" value="C:plasma membrane"/>
    <property type="evidence" value="ECO:0007669"/>
    <property type="project" value="UniProtKB-SubCell"/>
</dbReference>